<dbReference type="GO" id="GO:0006897">
    <property type="term" value="P:endocytosis"/>
    <property type="evidence" value="ECO:0007669"/>
    <property type="project" value="TreeGrafter"/>
</dbReference>
<accession>A0AA40E5K2</accession>
<dbReference type="PANTHER" id="PTHR13357">
    <property type="entry name" value="SH3 ADAPTER PROTEIN SPIN90 NCK INTERACTING PROTEIN WITH SH3 DOMAIN"/>
    <property type="match status" value="1"/>
</dbReference>
<dbReference type="PANTHER" id="PTHR13357:SF1">
    <property type="entry name" value="NCK-INTERACTING PROTEIN WITH SH3 DOMAIN"/>
    <property type="match status" value="1"/>
</dbReference>
<proteinExistence type="predicted"/>
<sequence>MADQETTASIETEQQFWDELNNVVSAPCANHESLDDALRAWLELVARGREQYLDSEDDIARCSQRLLDSTIFSQNKEYVRTQIIYSLLQEDEFGPLHVISNFLLLDGRTDEATFRSMVGEGCFGRLLDIIKNCGNHDRRLHRLVLELMYEMSRIERLRSEDLLQVDDSFVASLFQLIETLSDDAHDPYHYPVIRVLLVLNEQYMVASTSAAVDPASPSAPLTNRVVKVLGVHGDMFRTFGENLILLLNREMETALQLLILKLLYLLFTTTATCEYFYTNDLRVLLDVIIRNLLDLPSEMNVLRHTYLRVLAPLLAHTQLSQPPHYKRDQILSLLDILRGSGNVHFTPPEPTTLRLIERVGKTPWLVDDDDDGELEILGKNPLGSLSSSQTGSTVSVVAHVSEKPGIKTPSRKLERNQETKTEPHSEECRVVQQQIGRSLRPRRSLPEVPKHRHGVPMSPPTLTTLHINGNGHKKLPPKLPPPRRKTKMRTVIGGEPRGVTEPLPTGASTHES</sequence>
<name>A0AA40E5K2_9PEZI</name>
<feature type="compositionally biased region" description="Basic and acidic residues" evidence="1">
    <location>
        <begin position="401"/>
        <end position="429"/>
    </location>
</feature>
<dbReference type="InterPro" id="IPR018556">
    <property type="entry name" value="SPIN90/Ldb17_LRD"/>
</dbReference>
<feature type="domain" description="SPIN90/Ldb17 leucine-rich" evidence="2">
    <location>
        <begin position="186"/>
        <end position="330"/>
    </location>
</feature>
<organism evidence="3 4">
    <name type="scientific">Lasiosphaeris hirsuta</name>
    <dbReference type="NCBI Taxonomy" id="260670"/>
    <lineage>
        <taxon>Eukaryota</taxon>
        <taxon>Fungi</taxon>
        <taxon>Dikarya</taxon>
        <taxon>Ascomycota</taxon>
        <taxon>Pezizomycotina</taxon>
        <taxon>Sordariomycetes</taxon>
        <taxon>Sordariomycetidae</taxon>
        <taxon>Sordariales</taxon>
        <taxon>Lasiosphaeriaceae</taxon>
        <taxon>Lasiosphaeris</taxon>
    </lineage>
</organism>
<dbReference type="GO" id="GO:0071933">
    <property type="term" value="F:Arp2/3 complex binding"/>
    <property type="evidence" value="ECO:0007669"/>
    <property type="project" value="TreeGrafter"/>
</dbReference>
<dbReference type="GO" id="GO:0000147">
    <property type="term" value="P:actin cortical patch assembly"/>
    <property type="evidence" value="ECO:0007669"/>
    <property type="project" value="TreeGrafter"/>
</dbReference>
<feature type="compositionally biased region" description="Basic residues" evidence="1">
    <location>
        <begin position="471"/>
        <end position="488"/>
    </location>
</feature>
<gene>
    <name evidence="3" type="ORF">B0H67DRAFT_481634</name>
</gene>
<evidence type="ECO:0000313" key="3">
    <source>
        <dbReference type="EMBL" id="KAK0724761.1"/>
    </source>
</evidence>
<dbReference type="EMBL" id="JAUKUA010000002">
    <property type="protein sequence ID" value="KAK0724761.1"/>
    <property type="molecule type" value="Genomic_DNA"/>
</dbReference>
<feature type="region of interest" description="Disordered" evidence="1">
    <location>
        <begin position="401"/>
        <end position="512"/>
    </location>
</feature>
<reference evidence="3" key="1">
    <citation type="submission" date="2023-06" db="EMBL/GenBank/DDBJ databases">
        <title>Genome-scale phylogeny and comparative genomics of the fungal order Sordariales.</title>
        <authorList>
            <consortium name="Lawrence Berkeley National Laboratory"/>
            <person name="Hensen N."/>
            <person name="Bonometti L."/>
            <person name="Westerberg I."/>
            <person name="Brannstrom I.O."/>
            <person name="Guillou S."/>
            <person name="Cros-Aarteil S."/>
            <person name="Calhoun S."/>
            <person name="Haridas S."/>
            <person name="Kuo A."/>
            <person name="Mondo S."/>
            <person name="Pangilinan J."/>
            <person name="Riley R."/>
            <person name="Labutti K."/>
            <person name="Andreopoulos B."/>
            <person name="Lipzen A."/>
            <person name="Chen C."/>
            <person name="Yanf M."/>
            <person name="Daum C."/>
            <person name="Ng V."/>
            <person name="Clum A."/>
            <person name="Steindorff A."/>
            <person name="Ohm R."/>
            <person name="Martin F."/>
            <person name="Silar P."/>
            <person name="Natvig D."/>
            <person name="Lalanne C."/>
            <person name="Gautier V."/>
            <person name="Ament-Velasquez S.L."/>
            <person name="Kruys A."/>
            <person name="Hutchinson M.I."/>
            <person name="Powell A.J."/>
            <person name="Barry K."/>
            <person name="Miller A.N."/>
            <person name="Grigoriev I.V."/>
            <person name="Debuchy R."/>
            <person name="Gladieux P."/>
            <person name="Thoren M.H."/>
            <person name="Johannesson H."/>
        </authorList>
    </citation>
    <scope>NUCLEOTIDE SEQUENCE</scope>
    <source>
        <strain evidence="3">SMH4607-1</strain>
    </source>
</reference>
<evidence type="ECO:0000256" key="1">
    <source>
        <dbReference type="SAM" id="MobiDB-lite"/>
    </source>
</evidence>
<keyword evidence="4" id="KW-1185">Reference proteome</keyword>
<comment type="caution">
    <text evidence="3">The sequence shown here is derived from an EMBL/GenBank/DDBJ whole genome shotgun (WGS) entry which is preliminary data.</text>
</comment>
<dbReference type="GO" id="GO:0030479">
    <property type="term" value="C:actin cortical patch"/>
    <property type="evidence" value="ECO:0007669"/>
    <property type="project" value="TreeGrafter"/>
</dbReference>
<protein>
    <recommendedName>
        <fullName evidence="2">SPIN90/Ldb17 leucine-rich domain-containing protein</fullName>
    </recommendedName>
</protein>
<dbReference type="Proteomes" id="UP001172102">
    <property type="component" value="Unassembled WGS sequence"/>
</dbReference>
<dbReference type="Pfam" id="PF09431">
    <property type="entry name" value="SPIN90_LRD"/>
    <property type="match status" value="1"/>
</dbReference>
<dbReference type="GO" id="GO:0051666">
    <property type="term" value="P:actin cortical patch localization"/>
    <property type="evidence" value="ECO:0007669"/>
    <property type="project" value="TreeGrafter"/>
</dbReference>
<evidence type="ECO:0000259" key="2">
    <source>
        <dbReference type="Pfam" id="PF09431"/>
    </source>
</evidence>
<evidence type="ECO:0000313" key="4">
    <source>
        <dbReference type="Proteomes" id="UP001172102"/>
    </source>
</evidence>
<dbReference type="InterPro" id="IPR030125">
    <property type="entry name" value="SPIN90/Ldb17"/>
</dbReference>
<dbReference type="AlphaFoldDB" id="A0AA40E5K2"/>